<dbReference type="Proteomes" id="UP001159364">
    <property type="component" value="Linkage Group LG01"/>
</dbReference>
<feature type="compositionally biased region" description="Basic residues" evidence="1">
    <location>
        <begin position="89"/>
        <end position="102"/>
    </location>
</feature>
<gene>
    <name evidence="2" type="ORF">K2173_017143</name>
</gene>
<dbReference type="PANTHER" id="PTHR35831">
    <property type="entry name" value="OS01G0642200 PROTEIN"/>
    <property type="match status" value="1"/>
</dbReference>
<evidence type="ECO:0000256" key="1">
    <source>
        <dbReference type="SAM" id="MobiDB-lite"/>
    </source>
</evidence>
<dbReference type="PANTHER" id="PTHR35831:SF2">
    <property type="entry name" value="OS01G0642200 PROTEIN"/>
    <property type="match status" value="1"/>
</dbReference>
<protein>
    <submittedName>
        <fullName evidence="2">Uncharacterized protein</fullName>
    </submittedName>
</protein>
<proteinExistence type="predicted"/>
<name>A0AAV8U5U0_9ROSI</name>
<evidence type="ECO:0000313" key="2">
    <source>
        <dbReference type="EMBL" id="KAJ8774697.1"/>
    </source>
</evidence>
<evidence type="ECO:0000313" key="3">
    <source>
        <dbReference type="Proteomes" id="UP001159364"/>
    </source>
</evidence>
<feature type="compositionally biased region" description="Basic and acidic residues" evidence="1">
    <location>
        <begin position="42"/>
        <end position="51"/>
    </location>
</feature>
<keyword evidence="3" id="KW-1185">Reference proteome</keyword>
<reference evidence="2 3" key="1">
    <citation type="submission" date="2021-09" db="EMBL/GenBank/DDBJ databases">
        <title>Genomic insights and catalytic innovation underlie evolution of tropane alkaloids biosynthesis.</title>
        <authorList>
            <person name="Wang Y.-J."/>
            <person name="Tian T."/>
            <person name="Huang J.-P."/>
            <person name="Huang S.-X."/>
        </authorList>
    </citation>
    <scope>NUCLEOTIDE SEQUENCE [LARGE SCALE GENOMIC DNA]</scope>
    <source>
        <strain evidence="2">KIB-2018</strain>
        <tissue evidence="2">Leaf</tissue>
    </source>
</reference>
<dbReference type="EMBL" id="JAIWQS010000001">
    <property type="protein sequence ID" value="KAJ8774697.1"/>
    <property type="molecule type" value="Genomic_DNA"/>
</dbReference>
<comment type="caution">
    <text evidence="2">The sequence shown here is derived from an EMBL/GenBank/DDBJ whole genome shotgun (WGS) entry which is preliminary data.</text>
</comment>
<sequence length="102" mass="11007">MILIPHHLLSDKSNLYIWTHRTSSRTQRSAWNSVLGAHLTEKKMASQKAEKPVGTQPAAPVKKECGKSCGPKAPASKPAPPKADSKPREPRKKATGSKAASK</sequence>
<dbReference type="AlphaFoldDB" id="A0AAV8U5U0"/>
<feature type="region of interest" description="Disordered" evidence="1">
    <location>
        <begin position="42"/>
        <end position="102"/>
    </location>
</feature>
<organism evidence="2 3">
    <name type="scientific">Erythroxylum novogranatense</name>
    <dbReference type="NCBI Taxonomy" id="1862640"/>
    <lineage>
        <taxon>Eukaryota</taxon>
        <taxon>Viridiplantae</taxon>
        <taxon>Streptophyta</taxon>
        <taxon>Embryophyta</taxon>
        <taxon>Tracheophyta</taxon>
        <taxon>Spermatophyta</taxon>
        <taxon>Magnoliopsida</taxon>
        <taxon>eudicotyledons</taxon>
        <taxon>Gunneridae</taxon>
        <taxon>Pentapetalae</taxon>
        <taxon>rosids</taxon>
        <taxon>fabids</taxon>
        <taxon>Malpighiales</taxon>
        <taxon>Erythroxylaceae</taxon>
        <taxon>Erythroxylum</taxon>
    </lineage>
</organism>
<accession>A0AAV8U5U0</accession>